<evidence type="ECO:0000256" key="15">
    <source>
        <dbReference type="ARBA" id="ARBA00031564"/>
    </source>
</evidence>
<evidence type="ECO:0000256" key="11">
    <source>
        <dbReference type="ARBA" id="ARBA00023625"/>
    </source>
</evidence>
<dbReference type="InterPro" id="IPR008283">
    <property type="entry name" value="Peptidase_M17_N"/>
</dbReference>
<dbReference type="Gene3D" id="3.40.220.10">
    <property type="entry name" value="Leucine Aminopeptidase, subunit E, domain 1"/>
    <property type="match status" value="1"/>
</dbReference>
<evidence type="ECO:0000256" key="2">
    <source>
        <dbReference type="ARBA" id="ARBA00001585"/>
    </source>
</evidence>
<dbReference type="EC" id="3.4.11.5" evidence="5"/>
<name>A0A2G8KLC5_STIJA</name>
<feature type="domain" description="Cytosol aminopeptidase" evidence="20">
    <location>
        <begin position="390"/>
        <end position="397"/>
    </location>
</feature>
<dbReference type="InterPro" id="IPR011356">
    <property type="entry name" value="Leucine_aapep/pepB"/>
</dbReference>
<comment type="catalytic activity">
    <reaction evidence="2">
        <text>Release of N-terminal proline from a peptide.</text>
        <dbReference type="EC" id="3.4.11.5"/>
    </reaction>
</comment>
<evidence type="ECO:0000256" key="14">
    <source>
        <dbReference type="ARBA" id="ARBA00030997"/>
    </source>
</evidence>
<dbReference type="PANTHER" id="PTHR11963:SF23">
    <property type="entry name" value="CYTOSOL AMINOPEPTIDASE"/>
    <property type="match status" value="1"/>
</dbReference>
<accession>A0A2G8KLC5</accession>
<evidence type="ECO:0000256" key="5">
    <source>
        <dbReference type="ARBA" id="ARBA00012568"/>
    </source>
</evidence>
<dbReference type="GO" id="GO:0005737">
    <property type="term" value="C:cytoplasm"/>
    <property type="evidence" value="ECO:0007669"/>
    <property type="project" value="InterPro"/>
</dbReference>
<comment type="similarity">
    <text evidence="3">Belongs to the peptidase M17 family.</text>
</comment>
<organism evidence="21 22">
    <name type="scientific">Stichopus japonicus</name>
    <name type="common">Sea cucumber</name>
    <dbReference type="NCBI Taxonomy" id="307972"/>
    <lineage>
        <taxon>Eukaryota</taxon>
        <taxon>Metazoa</taxon>
        <taxon>Echinodermata</taxon>
        <taxon>Eleutherozoa</taxon>
        <taxon>Echinozoa</taxon>
        <taxon>Holothuroidea</taxon>
        <taxon>Aspidochirotacea</taxon>
        <taxon>Aspidochirotida</taxon>
        <taxon>Stichopodidae</taxon>
        <taxon>Apostichopus</taxon>
    </lineage>
</organism>
<comment type="catalytic activity">
    <reaction evidence="19">
        <text>L-cysteinylglycine + H2O = L-cysteine + glycine</text>
        <dbReference type="Rhea" id="RHEA:28783"/>
        <dbReference type="ChEBI" id="CHEBI:15377"/>
        <dbReference type="ChEBI" id="CHEBI:35235"/>
        <dbReference type="ChEBI" id="CHEBI:57305"/>
        <dbReference type="ChEBI" id="CHEBI:61694"/>
    </reaction>
    <physiologicalReaction direction="left-to-right" evidence="19">
        <dbReference type="Rhea" id="RHEA:28784"/>
    </physiologicalReaction>
</comment>
<dbReference type="GO" id="GO:0070006">
    <property type="term" value="F:metalloaminopeptidase activity"/>
    <property type="evidence" value="ECO:0007669"/>
    <property type="project" value="InterPro"/>
</dbReference>
<dbReference type="Proteomes" id="UP000230750">
    <property type="component" value="Unassembled WGS sequence"/>
</dbReference>
<dbReference type="InterPro" id="IPR000819">
    <property type="entry name" value="Peptidase_M17_C"/>
</dbReference>
<evidence type="ECO:0000256" key="13">
    <source>
        <dbReference type="ARBA" id="ARBA00030930"/>
    </source>
</evidence>
<dbReference type="Gene3D" id="3.40.630.10">
    <property type="entry name" value="Zn peptidases"/>
    <property type="match status" value="1"/>
</dbReference>
<dbReference type="AlphaFoldDB" id="A0A2G8KLC5"/>
<evidence type="ECO:0000256" key="10">
    <source>
        <dbReference type="ARBA" id="ARBA00023511"/>
    </source>
</evidence>
<evidence type="ECO:0000313" key="22">
    <source>
        <dbReference type="Proteomes" id="UP000230750"/>
    </source>
</evidence>
<dbReference type="InterPro" id="IPR043472">
    <property type="entry name" value="Macro_dom-like"/>
</dbReference>
<gene>
    <name evidence="21" type="ORF">BSL78_14308</name>
</gene>
<dbReference type="STRING" id="307972.A0A2G8KLC5"/>
<evidence type="ECO:0000256" key="12">
    <source>
        <dbReference type="ARBA" id="ARBA00029605"/>
    </source>
</evidence>
<comment type="catalytic activity">
    <reaction evidence="1">
        <text>Release of an N-terminal amino acid, Xaa-|-Yaa-, in which Xaa is preferably Leu, but may be other amino acids including Pro although not Arg or Lys, and Yaa may be Pro. Amino acid amides and methyl esters are also readily hydrolyzed, but rates on arylamides are exceedingly low.</text>
        <dbReference type="EC" id="3.4.11.1"/>
    </reaction>
</comment>
<dbReference type="Pfam" id="PF00883">
    <property type="entry name" value="Peptidase_M17"/>
    <property type="match status" value="1"/>
</dbReference>
<keyword evidence="8" id="KW-0645">Protease</keyword>
<dbReference type="PRINTS" id="PR00481">
    <property type="entry name" value="LAMNOPPTDASE"/>
</dbReference>
<keyword evidence="22" id="KW-1185">Reference proteome</keyword>
<dbReference type="EMBL" id="MRZV01000500">
    <property type="protein sequence ID" value="PIK48812.1"/>
    <property type="molecule type" value="Genomic_DNA"/>
</dbReference>
<sequence>MACHHVKVLRSRILTQFAQSSVLSGSKPSYQVKKSLPFQPCLLQSTNNIQPEQSGLILGVYEPETENDDMELSEAAEHINISQSGRLLELLKISGGNLKAGKARVYHGIDEKYTSIAVVGLGKKSAGFNELEGLKDCKENVRTAVAAGVRALKDVNCIRVRVDPCGDAQAAAEGAFLSAFKYDELKSNSKQKPQMDLSLWINTGSNDHSHWITGRTYAKSQNFARKLMEMPANKLTPSVYGEMVSEKLVDACSSDPSKLTVRAHQQDWIERHEMGAFLSVAKGSSEPPLFLEVSYNGGASSEKPIVLVGKGITFDSGGISIKPSQGMDLMRADMGGAANVAGALWAALTLQLPVNVVGLVPLCENMPSGVANKPGDVVTAMNGKTIQVDNTDAEGRLILADAICYACRTYQPEVLIDLATLTGAIDVALGSGATGVFSNNNNLSKALGACGVETGDRLWRMPLFHHFSKQVTESQLADLNNIGKYARSGGACTAAAFLHEFVTCPLWAHLDIAGVMQNKDEVPYLGKGMSGRPVRTLVEFMRRHATP</sequence>
<dbReference type="SUPFAM" id="SSF53187">
    <property type="entry name" value="Zn-dependent exopeptidases"/>
    <property type="match status" value="1"/>
</dbReference>
<evidence type="ECO:0000256" key="19">
    <source>
        <dbReference type="ARBA" id="ARBA00049107"/>
    </source>
</evidence>
<dbReference type="Pfam" id="PF02789">
    <property type="entry name" value="Peptidase_M17_N"/>
    <property type="match status" value="1"/>
</dbReference>
<evidence type="ECO:0000259" key="20">
    <source>
        <dbReference type="PROSITE" id="PS00631"/>
    </source>
</evidence>
<evidence type="ECO:0000256" key="3">
    <source>
        <dbReference type="ARBA" id="ARBA00009528"/>
    </source>
</evidence>
<dbReference type="InterPro" id="IPR023042">
    <property type="entry name" value="Peptidase_M17_leu_NH2_pept"/>
</dbReference>
<dbReference type="EC" id="3.4.11.1" evidence="4"/>
<dbReference type="EC" id="3.4.13.23" evidence="11"/>
<comment type="caution">
    <text evidence="21">The sequence shown here is derived from an EMBL/GenBank/DDBJ whole genome shotgun (WGS) entry which is preliminary data.</text>
</comment>
<evidence type="ECO:0000256" key="9">
    <source>
        <dbReference type="ARBA" id="ARBA00022801"/>
    </source>
</evidence>
<reference evidence="21 22" key="1">
    <citation type="journal article" date="2017" name="PLoS Biol.">
        <title>The sea cucumber genome provides insights into morphological evolution and visceral regeneration.</title>
        <authorList>
            <person name="Zhang X."/>
            <person name="Sun L."/>
            <person name="Yuan J."/>
            <person name="Sun Y."/>
            <person name="Gao Y."/>
            <person name="Zhang L."/>
            <person name="Li S."/>
            <person name="Dai H."/>
            <person name="Hamel J.F."/>
            <person name="Liu C."/>
            <person name="Yu Y."/>
            <person name="Liu S."/>
            <person name="Lin W."/>
            <person name="Guo K."/>
            <person name="Jin S."/>
            <person name="Xu P."/>
            <person name="Storey K.B."/>
            <person name="Huan P."/>
            <person name="Zhang T."/>
            <person name="Zhou Y."/>
            <person name="Zhang J."/>
            <person name="Lin C."/>
            <person name="Li X."/>
            <person name="Xing L."/>
            <person name="Huo D."/>
            <person name="Sun M."/>
            <person name="Wang L."/>
            <person name="Mercier A."/>
            <person name="Li F."/>
            <person name="Yang H."/>
            <person name="Xiang J."/>
        </authorList>
    </citation>
    <scope>NUCLEOTIDE SEQUENCE [LARGE SCALE GENOMIC DNA]</scope>
    <source>
        <strain evidence="21">Shaxun</strain>
        <tissue evidence="21">Muscle</tissue>
    </source>
</reference>
<evidence type="ECO:0000256" key="7">
    <source>
        <dbReference type="ARBA" id="ARBA00022438"/>
    </source>
</evidence>
<dbReference type="GO" id="GO:0006508">
    <property type="term" value="P:proteolysis"/>
    <property type="evidence" value="ECO:0007669"/>
    <property type="project" value="UniProtKB-KW"/>
</dbReference>
<dbReference type="HAMAP" id="MF_00181">
    <property type="entry name" value="Cytosol_peptidase_M17"/>
    <property type="match status" value="1"/>
</dbReference>
<evidence type="ECO:0000256" key="6">
    <source>
        <dbReference type="ARBA" id="ARBA00014190"/>
    </source>
</evidence>
<evidence type="ECO:0000256" key="8">
    <source>
        <dbReference type="ARBA" id="ARBA00022670"/>
    </source>
</evidence>
<evidence type="ECO:0000313" key="21">
    <source>
        <dbReference type="EMBL" id="PIK48812.1"/>
    </source>
</evidence>
<dbReference type="GO" id="GO:0030145">
    <property type="term" value="F:manganese ion binding"/>
    <property type="evidence" value="ECO:0007669"/>
    <property type="project" value="InterPro"/>
</dbReference>
<dbReference type="PANTHER" id="PTHR11963">
    <property type="entry name" value="LEUCINE AMINOPEPTIDASE-RELATED"/>
    <property type="match status" value="1"/>
</dbReference>
<dbReference type="PROSITE" id="PS00631">
    <property type="entry name" value="CYTOSOL_AP"/>
    <property type="match status" value="1"/>
</dbReference>
<protein>
    <recommendedName>
        <fullName evidence="6">Cytosol aminopeptidase</fullName>
        <ecNumber evidence="4">3.4.11.1</ecNumber>
        <ecNumber evidence="5">3.4.11.5</ecNumber>
        <ecNumber evidence="11">3.4.13.23</ecNumber>
    </recommendedName>
    <alternativeName>
        <fullName evidence="14">Cysteinylglycine-S-conjugate dipeptidase</fullName>
    </alternativeName>
    <alternativeName>
        <fullName evidence="15">Leucine aminopeptidase 3</fullName>
    </alternativeName>
    <alternativeName>
        <fullName evidence="16">Leucyl aminopeptidase</fullName>
    </alternativeName>
    <alternativeName>
        <fullName evidence="13">Proline aminopeptidase</fullName>
    </alternativeName>
    <alternativeName>
        <fullName evidence="12">Prolyl aminopeptidase</fullName>
    </alternativeName>
</protein>
<evidence type="ECO:0000256" key="16">
    <source>
        <dbReference type="ARBA" id="ARBA00033172"/>
    </source>
</evidence>
<comment type="catalytic activity">
    <reaction evidence="10">
        <text>an S-substituted L-cysteinylglycine + H2O = an S-substituted L-cysteine + glycine</text>
        <dbReference type="Rhea" id="RHEA:60444"/>
        <dbReference type="ChEBI" id="CHEBI:15377"/>
        <dbReference type="ChEBI" id="CHEBI:57305"/>
        <dbReference type="ChEBI" id="CHEBI:58717"/>
        <dbReference type="ChEBI" id="CHEBI:143103"/>
        <dbReference type="EC" id="3.4.13.23"/>
    </reaction>
    <physiologicalReaction direction="left-to-right" evidence="10">
        <dbReference type="Rhea" id="RHEA:60445"/>
    </physiologicalReaction>
</comment>
<dbReference type="SUPFAM" id="SSF52949">
    <property type="entry name" value="Macro domain-like"/>
    <property type="match status" value="1"/>
</dbReference>
<evidence type="ECO:0000256" key="17">
    <source>
        <dbReference type="ARBA" id="ARBA00045966"/>
    </source>
</evidence>
<comment type="catalytic activity">
    <reaction evidence="18">
        <text>S-benzyl-L-cysteinylglycine + H2O = S-benzyl-L-cysteine + glycine</text>
        <dbReference type="Rhea" id="RHEA:62568"/>
        <dbReference type="ChEBI" id="CHEBI:15377"/>
        <dbReference type="ChEBI" id="CHEBI:57305"/>
        <dbReference type="ChEBI" id="CHEBI:145802"/>
        <dbReference type="ChEBI" id="CHEBI:145803"/>
    </reaction>
    <physiologicalReaction direction="left-to-right" evidence="18">
        <dbReference type="Rhea" id="RHEA:62569"/>
    </physiologicalReaction>
</comment>
<evidence type="ECO:0000256" key="1">
    <source>
        <dbReference type="ARBA" id="ARBA00000135"/>
    </source>
</evidence>
<evidence type="ECO:0000256" key="18">
    <source>
        <dbReference type="ARBA" id="ARBA00047881"/>
    </source>
</evidence>
<dbReference type="OrthoDB" id="412814at2759"/>
<keyword evidence="9" id="KW-0378">Hydrolase</keyword>
<dbReference type="CDD" id="cd00433">
    <property type="entry name" value="Peptidase_M17"/>
    <property type="match status" value="1"/>
</dbReference>
<proteinExistence type="inferred from homology"/>
<comment type="function">
    <text evidence="17">Cytosolic metallopeptidase that catalyzes the removal of unsubstituted N-terminal hydrophobic amino acids from various peptides. The presence of Zn(2+) ions is essential for the peptidase activity, and the association with other cofactors can modulate the substrate spectificity of the enzyme. For instance, in the presence of Mn(2+), it displays a specific Cys-Gly hydrolyzing activity of Cys-Gly-S-conjugates. Involved in the metabolism of glutathione and in the degradation of glutathione S-conjugates, which may play a role in the control of the cell redox status.</text>
</comment>
<keyword evidence="7 21" id="KW-0031">Aminopeptidase</keyword>
<evidence type="ECO:0000256" key="4">
    <source>
        <dbReference type="ARBA" id="ARBA00012565"/>
    </source>
</evidence>